<dbReference type="RefSeq" id="WP_203912853.1">
    <property type="nucleotide sequence ID" value="NZ_BONY01000061.1"/>
</dbReference>
<dbReference type="AlphaFoldDB" id="A0A8J3QGY8"/>
<name>A0A8J3QGY8_9ACTN</name>
<proteinExistence type="predicted"/>
<sequence>MVKKILTWGGIAFLVFFVAFRPSAAADVVKTLGNTLIDIGNGIGDFFSSLVSTIA</sequence>
<gene>
    <name evidence="1" type="ORF">Rhe02_71930</name>
</gene>
<keyword evidence="2" id="KW-1185">Reference proteome</keyword>
<evidence type="ECO:0000313" key="1">
    <source>
        <dbReference type="EMBL" id="GIH09126.1"/>
    </source>
</evidence>
<evidence type="ECO:0000313" key="2">
    <source>
        <dbReference type="Proteomes" id="UP000612899"/>
    </source>
</evidence>
<protein>
    <submittedName>
        <fullName evidence="1">Uncharacterized protein</fullName>
    </submittedName>
</protein>
<dbReference type="Proteomes" id="UP000612899">
    <property type="component" value="Unassembled WGS sequence"/>
</dbReference>
<dbReference type="EMBL" id="BONY01000061">
    <property type="protein sequence ID" value="GIH09126.1"/>
    <property type="molecule type" value="Genomic_DNA"/>
</dbReference>
<organism evidence="1 2">
    <name type="scientific">Rhizocola hellebori</name>
    <dbReference type="NCBI Taxonomy" id="1392758"/>
    <lineage>
        <taxon>Bacteria</taxon>
        <taxon>Bacillati</taxon>
        <taxon>Actinomycetota</taxon>
        <taxon>Actinomycetes</taxon>
        <taxon>Micromonosporales</taxon>
        <taxon>Micromonosporaceae</taxon>
        <taxon>Rhizocola</taxon>
    </lineage>
</organism>
<comment type="caution">
    <text evidence="1">The sequence shown here is derived from an EMBL/GenBank/DDBJ whole genome shotgun (WGS) entry which is preliminary data.</text>
</comment>
<reference evidence="1" key="1">
    <citation type="submission" date="2021-01" db="EMBL/GenBank/DDBJ databases">
        <title>Whole genome shotgun sequence of Rhizocola hellebori NBRC 109834.</title>
        <authorList>
            <person name="Komaki H."/>
            <person name="Tamura T."/>
        </authorList>
    </citation>
    <scope>NUCLEOTIDE SEQUENCE</scope>
    <source>
        <strain evidence="1">NBRC 109834</strain>
    </source>
</reference>
<accession>A0A8J3QGY8</accession>